<accession>A0A9D1EQA5</accession>
<feature type="region of interest" description="Disordered" evidence="6">
    <location>
        <begin position="15"/>
        <end position="35"/>
    </location>
</feature>
<dbReference type="AlphaFoldDB" id="A0A9D1EQA5"/>
<dbReference type="SUPFAM" id="SSF53850">
    <property type="entry name" value="Periplasmic binding protein-like II"/>
    <property type="match status" value="1"/>
</dbReference>
<evidence type="ECO:0000256" key="5">
    <source>
        <dbReference type="ARBA" id="ARBA00023288"/>
    </source>
</evidence>
<evidence type="ECO:0000256" key="4">
    <source>
        <dbReference type="ARBA" id="ARBA00023139"/>
    </source>
</evidence>
<dbReference type="Proteomes" id="UP000823935">
    <property type="component" value="Unassembled WGS sequence"/>
</dbReference>
<dbReference type="InterPro" id="IPR006059">
    <property type="entry name" value="SBP"/>
</dbReference>
<keyword evidence="2" id="KW-0732">Signal</keyword>
<keyword evidence="1" id="KW-1003">Cell membrane</keyword>
<dbReference type="PANTHER" id="PTHR43649">
    <property type="entry name" value="ARABINOSE-BINDING PROTEIN-RELATED"/>
    <property type="match status" value="1"/>
</dbReference>
<evidence type="ECO:0000313" key="8">
    <source>
        <dbReference type="Proteomes" id="UP000823935"/>
    </source>
</evidence>
<gene>
    <name evidence="7" type="ORF">IAB44_00385</name>
</gene>
<dbReference type="InterPro" id="IPR050490">
    <property type="entry name" value="Bact_solute-bd_prot1"/>
</dbReference>
<comment type="caution">
    <text evidence="7">The sequence shown here is derived from an EMBL/GenBank/DDBJ whole genome shotgun (WGS) entry which is preliminary data.</text>
</comment>
<keyword evidence="5" id="KW-0449">Lipoprotein</keyword>
<evidence type="ECO:0000256" key="6">
    <source>
        <dbReference type="SAM" id="MobiDB-lite"/>
    </source>
</evidence>
<feature type="compositionally biased region" description="Basic and acidic residues" evidence="6">
    <location>
        <begin position="25"/>
        <end position="35"/>
    </location>
</feature>
<dbReference type="Pfam" id="PF01547">
    <property type="entry name" value="SBP_bac_1"/>
    <property type="match status" value="1"/>
</dbReference>
<organism evidence="7 8">
    <name type="scientific">Candidatus Limivivens intestinipullorum</name>
    <dbReference type="NCBI Taxonomy" id="2840858"/>
    <lineage>
        <taxon>Bacteria</taxon>
        <taxon>Bacillati</taxon>
        <taxon>Bacillota</taxon>
        <taxon>Clostridia</taxon>
        <taxon>Lachnospirales</taxon>
        <taxon>Lachnospiraceae</taxon>
        <taxon>Lachnospiraceae incertae sedis</taxon>
        <taxon>Candidatus Limivivens</taxon>
    </lineage>
</organism>
<protein>
    <submittedName>
        <fullName evidence="7">Extracellular solute-binding protein</fullName>
    </submittedName>
</protein>
<name>A0A9D1EQA5_9FIRM</name>
<reference evidence="7" key="2">
    <citation type="journal article" date="2021" name="PeerJ">
        <title>Extensive microbial diversity within the chicken gut microbiome revealed by metagenomics and culture.</title>
        <authorList>
            <person name="Gilroy R."/>
            <person name="Ravi A."/>
            <person name="Getino M."/>
            <person name="Pursley I."/>
            <person name="Horton D.L."/>
            <person name="Alikhan N.F."/>
            <person name="Baker D."/>
            <person name="Gharbi K."/>
            <person name="Hall N."/>
            <person name="Watson M."/>
            <person name="Adriaenssens E.M."/>
            <person name="Foster-Nyarko E."/>
            <person name="Jarju S."/>
            <person name="Secka A."/>
            <person name="Antonio M."/>
            <person name="Oren A."/>
            <person name="Chaudhuri R.R."/>
            <person name="La Ragione R."/>
            <person name="Hildebrand F."/>
            <person name="Pallen M.J."/>
        </authorList>
    </citation>
    <scope>NUCLEOTIDE SEQUENCE</scope>
    <source>
        <strain evidence="7">CHK190-19873</strain>
    </source>
</reference>
<proteinExistence type="predicted"/>
<evidence type="ECO:0000256" key="2">
    <source>
        <dbReference type="ARBA" id="ARBA00022729"/>
    </source>
</evidence>
<reference evidence="7" key="1">
    <citation type="submission" date="2020-10" db="EMBL/GenBank/DDBJ databases">
        <authorList>
            <person name="Gilroy R."/>
        </authorList>
    </citation>
    <scope>NUCLEOTIDE SEQUENCE</scope>
    <source>
        <strain evidence="7">CHK190-19873</strain>
    </source>
</reference>
<evidence type="ECO:0000256" key="1">
    <source>
        <dbReference type="ARBA" id="ARBA00022475"/>
    </source>
</evidence>
<dbReference type="Gene3D" id="3.40.190.10">
    <property type="entry name" value="Periplasmic binding protein-like II"/>
    <property type="match status" value="2"/>
</dbReference>
<evidence type="ECO:0000256" key="3">
    <source>
        <dbReference type="ARBA" id="ARBA00023136"/>
    </source>
</evidence>
<keyword evidence="3" id="KW-0472">Membrane</keyword>
<keyword evidence="4" id="KW-0564">Palmitate</keyword>
<evidence type="ECO:0000313" key="7">
    <source>
        <dbReference type="EMBL" id="HIS30000.1"/>
    </source>
</evidence>
<dbReference type="PANTHER" id="PTHR43649:SF33">
    <property type="entry name" value="POLYGALACTURONAN_RHAMNOGALACTURONAN-BINDING PROTEIN YTCQ"/>
    <property type="match status" value="1"/>
</dbReference>
<sequence>MDFCSRSSAMLNGNRRFGGVQDVRGTGKTDSVTEKDRLRRREETRMVSGKTAARLMIAAGGAAVFLGCGQISDGGEWQTLSETEISGKITVWEHAITFEPAMENLIEGFEEKYPDTEVEWEIWEGESYYELVSLAFQAGDGPDLFYTDGIARPQMREYAKAGKLLDLSELVDFRYFDESDLWREILDGRCYGVPWLTFDSRIVYYNADMFREYGWDIPETFTEFENLLEEIKQAGITPISITPHDSYSLLFLWEPILTAMYPEYASGLEEESSDLLGEPAKAAMQKMLDWADAGYFGEDWYDVASGGDQGLQFTSGEAAMNVCGTWDGVNIQANNPNLNMGVFILPSDGENTGIMGSIASGFSVNAYSDNMPAALAFADYCASLEGQTRWISSHGGISASDQIESATENSRIIAQQANGNLYTSWQLVLASRSDEAVKVWEDGFVRLFAGEISIEELCADLEDALETTRAERKEAEKGSVGMG</sequence>
<dbReference type="EMBL" id="DVIQ01000003">
    <property type="protein sequence ID" value="HIS30000.1"/>
    <property type="molecule type" value="Genomic_DNA"/>
</dbReference>